<organism evidence="1 2">
    <name type="scientific">Micromonospora vulcania</name>
    <dbReference type="NCBI Taxonomy" id="1441873"/>
    <lineage>
        <taxon>Bacteria</taxon>
        <taxon>Bacillati</taxon>
        <taxon>Actinomycetota</taxon>
        <taxon>Actinomycetes</taxon>
        <taxon>Micromonosporales</taxon>
        <taxon>Micromonosporaceae</taxon>
        <taxon>Micromonospora</taxon>
    </lineage>
</organism>
<comment type="caution">
    <text evidence="1">The sequence shown here is derived from an EMBL/GenBank/DDBJ whole genome shotgun (WGS) entry which is preliminary data.</text>
</comment>
<accession>A0ABW1HG73</accession>
<name>A0ABW1HG73_9ACTN</name>
<sequence>MGNRYDLRGLEPLDGFPFPVFVSAGGTARGQAVAQRAARTVAWLDRVVGMPETPPLFVVGTGEWDQVASIPLYGMPHVESDRIVVGQEPAPFWDSVTGAITPLLAPAGLRRLHQVYGDPIDLGPFADLLVSHELTHLAHGPSWPEGPVAFWVKELAANLGLQGYVTEVEPSETTRLETIFEVTWAAAPQGHWPVRDLPRMAQSLDDDGANYVWFEFGLQVLARRLWQVAGATALQRVVDALRGSTYDLPGVLSLLRELDPAVARSVLDWPRFAA</sequence>
<evidence type="ECO:0008006" key="3">
    <source>
        <dbReference type="Google" id="ProtNLM"/>
    </source>
</evidence>
<dbReference type="RefSeq" id="WP_377516193.1">
    <property type="nucleotide sequence ID" value="NZ_JBHSQS010000040.1"/>
</dbReference>
<dbReference type="EMBL" id="JBHSQS010000040">
    <property type="protein sequence ID" value="MFC5927778.1"/>
    <property type="molecule type" value="Genomic_DNA"/>
</dbReference>
<protein>
    <recommendedName>
        <fullName evidence="3">Peptidase MA-like domain-containing protein</fullName>
    </recommendedName>
</protein>
<reference evidence="2" key="1">
    <citation type="journal article" date="2019" name="Int. J. Syst. Evol. Microbiol.">
        <title>The Global Catalogue of Microorganisms (GCM) 10K type strain sequencing project: providing services to taxonomists for standard genome sequencing and annotation.</title>
        <authorList>
            <consortium name="The Broad Institute Genomics Platform"/>
            <consortium name="The Broad Institute Genome Sequencing Center for Infectious Disease"/>
            <person name="Wu L."/>
            <person name="Ma J."/>
        </authorList>
    </citation>
    <scope>NUCLEOTIDE SEQUENCE [LARGE SCALE GENOMIC DNA]</scope>
    <source>
        <strain evidence="2">CGMCC 4.7144</strain>
    </source>
</reference>
<proteinExistence type="predicted"/>
<dbReference type="Proteomes" id="UP001596226">
    <property type="component" value="Unassembled WGS sequence"/>
</dbReference>
<gene>
    <name evidence="1" type="ORF">ACFQGL_30985</name>
</gene>
<keyword evidence="2" id="KW-1185">Reference proteome</keyword>
<evidence type="ECO:0000313" key="2">
    <source>
        <dbReference type="Proteomes" id="UP001596226"/>
    </source>
</evidence>
<evidence type="ECO:0000313" key="1">
    <source>
        <dbReference type="EMBL" id="MFC5927778.1"/>
    </source>
</evidence>